<dbReference type="PANTHER" id="PTHR42713:SF3">
    <property type="entry name" value="TRANSCRIPTIONAL REGULATORY PROTEIN HPTR"/>
    <property type="match status" value="1"/>
</dbReference>
<proteinExistence type="predicted"/>
<dbReference type="InterPro" id="IPR020449">
    <property type="entry name" value="Tscrpt_reg_AraC-type_HTH"/>
</dbReference>
<dbReference type="InterPro" id="IPR018062">
    <property type="entry name" value="HTH_AraC-typ_CS"/>
</dbReference>
<evidence type="ECO:0000256" key="6">
    <source>
        <dbReference type="ARBA" id="ARBA00023125"/>
    </source>
</evidence>
<dbReference type="EMBL" id="JACXZA010000001">
    <property type="protein sequence ID" value="MBD3917244.1"/>
    <property type="molecule type" value="Genomic_DNA"/>
</dbReference>
<organism evidence="11 12">
    <name type="scientific">Paenibacillus terricola</name>
    <dbReference type="NCBI Taxonomy" id="2763503"/>
    <lineage>
        <taxon>Bacteria</taxon>
        <taxon>Bacillati</taxon>
        <taxon>Bacillota</taxon>
        <taxon>Bacilli</taxon>
        <taxon>Bacillales</taxon>
        <taxon>Paenibacillaceae</taxon>
        <taxon>Paenibacillus</taxon>
    </lineage>
</organism>
<keyword evidence="4" id="KW-0902">Two-component regulatory system</keyword>
<dbReference type="Gene3D" id="3.40.50.2300">
    <property type="match status" value="1"/>
</dbReference>
<keyword evidence="5" id="KW-0805">Transcription regulation</keyword>
<dbReference type="PROSITE" id="PS00041">
    <property type="entry name" value="HTH_ARAC_FAMILY_1"/>
    <property type="match status" value="1"/>
</dbReference>
<dbReference type="PROSITE" id="PS50110">
    <property type="entry name" value="RESPONSE_REGULATORY"/>
    <property type="match status" value="1"/>
</dbReference>
<dbReference type="InterPro" id="IPR011006">
    <property type="entry name" value="CheY-like_superfamily"/>
</dbReference>
<dbReference type="Pfam" id="PF17853">
    <property type="entry name" value="GGDEF_2"/>
    <property type="match status" value="1"/>
</dbReference>
<reference evidence="11 12" key="1">
    <citation type="submission" date="2020-09" db="EMBL/GenBank/DDBJ databases">
        <title>Paenibacillus sp. strain PR3 16S rRNA gene Genome sequencing and assembly.</title>
        <authorList>
            <person name="Kim J."/>
        </authorList>
    </citation>
    <scope>NUCLEOTIDE SEQUENCE [LARGE SCALE GENOMIC DNA]</scope>
    <source>
        <strain evidence="11 12">PR3</strain>
    </source>
</reference>
<dbReference type="InterPro" id="IPR051552">
    <property type="entry name" value="HptR"/>
</dbReference>
<dbReference type="Pfam" id="PF12833">
    <property type="entry name" value="HTH_18"/>
    <property type="match status" value="1"/>
</dbReference>
<evidence type="ECO:0000256" key="8">
    <source>
        <dbReference type="PROSITE-ProRule" id="PRU00169"/>
    </source>
</evidence>
<keyword evidence="12" id="KW-1185">Reference proteome</keyword>
<dbReference type="RefSeq" id="WP_191201566.1">
    <property type="nucleotide sequence ID" value="NZ_JACXZA010000001.1"/>
</dbReference>
<dbReference type="SMART" id="SM00448">
    <property type="entry name" value="REC"/>
    <property type="match status" value="1"/>
</dbReference>
<name>A0ABR8MMK3_9BACL</name>
<keyword evidence="6" id="KW-0238">DNA-binding</keyword>
<keyword evidence="3 8" id="KW-0597">Phosphoprotein</keyword>
<feature type="domain" description="Response regulatory" evidence="10">
    <location>
        <begin position="2"/>
        <end position="119"/>
    </location>
</feature>
<dbReference type="Pfam" id="PF00072">
    <property type="entry name" value="Response_reg"/>
    <property type="match status" value="1"/>
</dbReference>
<evidence type="ECO:0000256" key="7">
    <source>
        <dbReference type="ARBA" id="ARBA00023163"/>
    </source>
</evidence>
<dbReference type="CDD" id="cd17536">
    <property type="entry name" value="REC_YesN-like"/>
    <property type="match status" value="1"/>
</dbReference>
<evidence type="ECO:0000259" key="9">
    <source>
        <dbReference type="PROSITE" id="PS01124"/>
    </source>
</evidence>
<protein>
    <submittedName>
        <fullName evidence="11">Response regulator</fullName>
    </submittedName>
</protein>
<evidence type="ECO:0000259" key="10">
    <source>
        <dbReference type="PROSITE" id="PS50110"/>
    </source>
</evidence>
<evidence type="ECO:0000256" key="4">
    <source>
        <dbReference type="ARBA" id="ARBA00023012"/>
    </source>
</evidence>
<comment type="subcellular location">
    <subcellularLocation>
        <location evidence="1">Cytoplasm</location>
    </subcellularLocation>
</comment>
<keyword evidence="2" id="KW-0963">Cytoplasm</keyword>
<evidence type="ECO:0000256" key="1">
    <source>
        <dbReference type="ARBA" id="ARBA00004496"/>
    </source>
</evidence>
<dbReference type="SMART" id="SM00342">
    <property type="entry name" value="HTH_ARAC"/>
    <property type="match status" value="1"/>
</dbReference>
<gene>
    <name evidence="11" type="ORF">H8B09_00640</name>
</gene>
<dbReference type="SUPFAM" id="SSF52172">
    <property type="entry name" value="CheY-like"/>
    <property type="match status" value="1"/>
</dbReference>
<evidence type="ECO:0000256" key="3">
    <source>
        <dbReference type="ARBA" id="ARBA00022553"/>
    </source>
</evidence>
<dbReference type="PANTHER" id="PTHR42713">
    <property type="entry name" value="HISTIDINE KINASE-RELATED"/>
    <property type="match status" value="1"/>
</dbReference>
<evidence type="ECO:0000313" key="11">
    <source>
        <dbReference type="EMBL" id="MBD3917244.1"/>
    </source>
</evidence>
<accession>A0ABR8MMK3</accession>
<evidence type="ECO:0000256" key="2">
    <source>
        <dbReference type="ARBA" id="ARBA00022490"/>
    </source>
</evidence>
<keyword evidence="7" id="KW-0804">Transcription</keyword>
<dbReference type="InterPro" id="IPR001789">
    <property type="entry name" value="Sig_transdc_resp-reg_receiver"/>
</dbReference>
<comment type="caution">
    <text evidence="11">The sequence shown here is derived from an EMBL/GenBank/DDBJ whole genome shotgun (WGS) entry which is preliminary data.</text>
</comment>
<dbReference type="SUPFAM" id="SSF46689">
    <property type="entry name" value="Homeodomain-like"/>
    <property type="match status" value="2"/>
</dbReference>
<dbReference type="PRINTS" id="PR00032">
    <property type="entry name" value="HTHARAC"/>
</dbReference>
<sequence>MKLLIVDDERRTRELLQNYIPWDAVGIGEVETARNGLQALEIAEALQPDIILCDIRMPKMSGIEFAQAYRKTDPDCQLIFLSGFSDKEYLKSAIQLKAFTYIDKPVNLNEVRDAVEQAVWLRREEQKRKEEEQKLQEGFDRSLPYLRQEMVRRLISDPDSPNVVPALKSRETFLLPMDGPFTVVASSLYWNPSDLSEDAGITQQRILETISGHTRFQELRALAGFDSNNLLVLVMPGTYGSAYTDGRAVIEELLAELRALAGPSIDLRMGVGNPISSRSNIPESYRLAYQACAYQYYGSGAKPIFPDALRSHAPVVMNWEEVRLLRDHLRVGQVDEAKRIVHEWTAYARKQMDLDIMRLKDTYFQLLAAAMETAVQLGLAEISEDTERRYMWKEIDRIPSLDALEQYVLSFLDSMAKSDEEMASAGSGKIREITRYIHAHFHERGFTIRAIADHVQLSETYLCACFKKHHKQTIKEYIMDTRVDKAKELLSDPKVKIIEVAMRVGISDSNYFTIFFKRKAGCTPSEYRERAIR</sequence>
<dbReference type="Proteomes" id="UP000609346">
    <property type="component" value="Unassembled WGS sequence"/>
</dbReference>
<dbReference type="InterPro" id="IPR041522">
    <property type="entry name" value="CdaR_GGDEF"/>
</dbReference>
<dbReference type="InterPro" id="IPR009057">
    <property type="entry name" value="Homeodomain-like_sf"/>
</dbReference>
<evidence type="ECO:0000256" key="5">
    <source>
        <dbReference type="ARBA" id="ARBA00023015"/>
    </source>
</evidence>
<dbReference type="PROSITE" id="PS01124">
    <property type="entry name" value="HTH_ARAC_FAMILY_2"/>
    <property type="match status" value="1"/>
</dbReference>
<evidence type="ECO:0000313" key="12">
    <source>
        <dbReference type="Proteomes" id="UP000609346"/>
    </source>
</evidence>
<feature type="modified residue" description="4-aspartylphosphate" evidence="8">
    <location>
        <position position="54"/>
    </location>
</feature>
<dbReference type="Gene3D" id="1.10.10.60">
    <property type="entry name" value="Homeodomain-like"/>
    <property type="match status" value="2"/>
</dbReference>
<feature type="domain" description="HTH araC/xylS-type" evidence="9">
    <location>
        <begin position="431"/>
        <end position="530"/>
    </location>
</feature>
<dbReference type="InterPro" id="IPR018060">
    <property type="entry name" value="HTH_AraC"/>
</dbReference>